<dbReference type="Proteomes" id="UP000234681">
    <property type="component" value="Chromosome 2"/>
</dbReference>
<dbReference type="AlphaFoldDB" id="A6I4L1"/>
<gene>
    <name evidence="1" type="ORF">rCG_44805</name>
</gene>
<protein>
    <submittedName>
        <fullName evidence="1">RCG44805</fullName>
    </submittedName>
</protein>
<organism evidence="1 2">
    <name type="scientific">Rattus norvegicus</name>
    <name type="common">Rat</name>
    <dbReference type="NCBI Taxonomy" id="10116"/>
    <lineage>
        <taxon>Eukaryota</taxon>
        <taxon>Metazoa</taxon>
        <taxon>Chordata</taxon>
        <taxon>Craniata</taxon>
        <taxon>Vertebrata</taxon>
        <taxon>Euteleostomi</taxon>
        <taxon>Mammalia</taxon>
        <taxon>Eutheria</taxon>
        <taxon>Euarchontoglires</taxon>
        <taxon>Glires</taxon>
        <taxon>Rodentia</taxon>
        <taxon>Myomorpha</taxon>
        <taxon>Muroidea</taxon>
        <taxon>Muridae</taxon>
        <taxon>Murinae</taxon>
        <taxon>Rattus</taxon>
    </lineage>
</organism>
<dbReference type="EMBL" id="CH473955">
    <property type="protein sequence ID" value="EDM09969.1"/>
    <property type="molecule type" value="Genomic_DNA"/>
</dbReference>
<evidence type="ECO:0000313" key="2">
    <source>
        <dbReference type="Proteomes" id="UP000234681"/>
    </source>
</evidence>
<sequence>MCSRCSAWSSYSSAQLEQGIFLKLLSVCGICSTSWAALSGFSEEEAPNSTKT</sequence>
<reference evidence="2" key="1">
    <citation type="submission" date="2005-09" db="EMBL/GenBank/DDBJ databases">
        <authorList>
            <person name="Mural R.J."/>
            <person name="Li P.W."/>
            <person name="Adams M.D."/>
            <person name="Amanatides P.G."/>
            <person name="Baden-Tillson H."/>
            <person name="Barnstead M."/>
            <person name="Chin S.H."/>
            <person name="Dew I."/>
            <person name="Evans C.A."/>
            <person name="Ferriera S."/>
            <person name="Flanigan M."/>
            <person name="Fosler C."/>
            <person name="Glodek A."/>
            <person name="Gu Z."/>
            <person name="Holt R.A."/>
            <person name="Jennings D."/>
            <person name="Kraft C.L."/>
            <person name="Lu F."/>
            <person name="Nguyen T."/>
            <person name="Nusskern D.R."/>
            <person name="Pfannkoch C.M."/>
            <person name="Sitter C."/>
            <person name="Sutton G.G."/>
            <person name="Venter J.C."/>
            <person name="Wang Z."/>
            <person name="Woodage T."/>
            <person name="Zheng X.H."/>
            <person name="Zhong F."/>
        </authorList>
    </citation>
    <scope>NUCLEOTIDE SEQUENCE [LARGE SCALE GENOMIC DNA]</scope>
    <source>
        <strain>BN</strain>
        <strain evidence="2">Sprague-Dawley</strain>
    </source>
</reference>
<accession>A6I4L1</accession>
<proteinExistence type="predicted"/>
<name>A6I4L1_RAT</name>
<evidence type="ECO:0000313" key="1">
    <source>
        <dbReference type="EMBL" id="EDM09969.1"/>
    </source>
</evidence>